<dbReference type="OrthoDB" id="1700852at2759"/>
<keyword evidence="3" id="KW-0812">Transmembrane</keyword>
<reference evidence="4 5" key="1">
    <citation type="journal article" date="2020" name="IScience">
        <title>Genome Sequencing of the Endangered Kingdonia uniflora (Circaeasteraceae, Ranunculales) Reveals Potential Mechanisms of Evolutionary Specialization.</title>
        <authorList>
            <person name="Sun Y."/>
            <person name="Deng T."/>
            <person name="Zhang A."/>
            <person name="Moore M.J."/>
            <person name="Landis J.B."/>
            <person name="Lin N."/>
            <person name="Zhang H."/>
            <person name="Zhang X."/>
            <person name="Huang J."/>
            <person name="Zhang X."/>
            <person name="Sun H."/>
            <person name="Wang H."/>
        </authorList>
    </citation>
    <scope>NUCLEOTIDE SEQUENCE [LARGE SCALE GENOMIC DNA]</scope>
    <source>
        <strain evidence="4">TB1705</strain>
        <tissue evidence="4">Leaf</tissue>
    </source>
</reference>
<keyword evidence="3" id="KW-0472">Membrane</keyword>
<dbReference type="GO" id="GO:0009451">
    <property type="term" value="P:RNA modification"/>
    <property type="evidence" value="ECO:0007669"/>
    <property type="project" value="InterPro"/>
</dbReference>
<evidence type="ECO:0000256" key="3">
    <source>
        <dbReference type="SAM" id="Phobius"/>
    </source>
</evidence>
<dbReference type="PANTHER" id="PTHR47926">
    <property type="entry name" value="PENTATRICOPEPTIDE REPEAT-CONTAINING PROTEIN"/>
    <property type="match status" value="1"/>
</dbReference>
<feature type="transmembrane region" description="Helical" evidence="3">
    <location>
        <begin position="227"/>
        <end position="250"/>
    </location>
</feature>
<dbReference type="Proteomes" id="UP000541444">
    <property type="component" value="Unassembled WGS sequence"/>
</dbReference>
<accession>A0A7J7MWX0</accession>
<evidence type="ECO:0000256" key="2">
    <source>
        <dbReference type="PROSITE-ProRule" id="PRU00708"/>
    </source>
</evidence>
<evidence type="ECO:0000313" key="4">
    <source>
        <dbReference type="EMBL" id="KAF6159317.1"/>
    </source>
</evidence>
<dbReference type="Pfam" id="PF13041">
    <property type="entry name" value="PPR_2"/>
    <property type="match status" value="1"/>
</dbReference>
<sequence length="286" mass="32277">MMASITPVTVLIVLAGRFKGKRVVFLKQFSSGLLLVTDISPTHSPQPGPTYPSVDPIVSWTSSIACRCRNGMLHEAALEFHQMILTGVEPNYITFITLLSGCAHFPSNSFPFGISIHRYVYKFGLDKNNVSLDTALVDMYTKCGNVEVAQVIFDKMVVKNSMSWNTMIDGYMRNGCIDEGINLFDRMPVRDKVSWTALISEFVKRDCFKEALDWFRKMQIYGVEPDYVIVITVLAACANLRALGLGIWVYRYVLQKGLNKEIRVSNSLIVMYSRCGCIEFARLEFS</sequence>
<dbReference type="Gene3D" id="1.25.40.10">
    <property type="entry name" value="Tetratricopeptide repeat domain"/>
    <property type="match status" value="3"/>
</dbReference>
<dbReference type="EMBL" id="JACGCM010001193">
    <property type="protein sequence ID" value="KAF6159317.1"/>
    <property type="molecule type" value="Genomic_DNA"/>
</dbReference>
<name>A0A7J7MWX0_9MAGN</name>
<evidence type="ECO:0000313" key="5">
    <source>
        <dbReference type="Proteomes" id="UP000541444"/>
    </source>
</evidence>
<evidence type="ECO:0000256" key="1">
    <source>
        <dbReference type="ARBA" id="ARBA00022737"/>
    </source>
</evidence>
<dbReference type="InterPro" id="IPR002885">
    <property type="entry name" value="PPR_rpt"/>
</dbReference>
<dbReference type="SUPFAM" id="SSF50104">
    <property type="entry name" value="Translation proteins SH3-like domain"/>
    <property type="match status" value="1"/>
</dbReference>
<dbReference type="PROSITE" id="PS51375">
    <property type="entry name" value="PPR"/>
    <property type="match status" value="3"/>
</dbReference>
<feature type="repeat" description="PPR" evidence="2">
    <location>
        <begin position="160"/>
        <end position="190"/>
    </location>
</feature>
<dbReference type="NCBIfam" id="TIGR00756">
    <property type="entry name" value="PPR"/>
    <property type="match status" value="2"/>
</dbReference>
<gene>
    <name evidence="4" type="ORF">GIB67_032088</name>
</gene>
<comment type="caution">
    <text evidence="4">The sequence shown here is derived from an EMBL/GenBank/DDBJ whole genome shotgun (WGS) entry which is preliminary data.</text>
</comment>
<organism evidence="4 5">
    <name type="scientific">Kingdonia uniflora</name>
    <dbReference type="NCBI Taxonomy" id="39325"/>
    <lineage>
        <taxon>Eukaryota</taxon>
        <taxon>Viridiplantae</taxon>
        <taxon>Streptophyta</taxon>
        <taxon>Embryophyta</taxon>
        <taxon>Tracheophyta</taxon>
        <taxon>Spermatophyta</taxon>
        <taxon>Magnoliopsida</taxon>
        <taxon>Ranunculales</taxon>
        <taxon>Circaeasteraceae</taxon>
        <taxon>Kingdonia</taxon>
    </lineage>
</organism>
<keyword evidence="5" id="KW-1185">Reference proteome</keyword>
<dbReference type="InterPro" id="IPR008991">
    <property type="entry name" value="Translation_prot_SH3-like_sf"/>
</dbReference>
<evidence type="ECO:0008006" key="6">
    <source>
        <dbReference type="Google" id="ProtNLM"/>
    </source>
</evidence>
<feature type="repeat" description="PPR" evidence="2">
    <location>
        <begin position="191"/>
        <end position="225"/>
    </location>
</feature>
<protein>
    <recommendedName>
        <fullName evidence="6">Pentatricopeptide repeat-containing protein</fullName>
    </recommendedName>
</protein>
<dbReference type="FunFam" id="1.25.40.10:FF:000348">
    <property type="entry name" value="Pentatricopeptide repeat-containing protein chloroplastic"/>
    <property type="match status" value="1"/>
</dbReference>
<dbReference type="InterPro" id="IPR046960">
    <property type="entry name" value="PPR_At4g14850-like_plant"/>
</dbReference>
<dbReference type="GO" id="GO:0003723">
    <property type="term" value="F:RNA binding"/>
    <property type="evidence" value="ECO:0007669"/>
    <property type="project" value="InterPro"/>
</dbReference>
<feature type="repeat" description="PPR" evidence="2">
    <location>
        <begin position="56"/>
        <end position="90"/>
    </location>
</feature>
<keyword evidence="1" id="KW-0677">Repeat</keyword>
<dbReference type="Pfam" id="PF01535">
    <property type="entry name" value="PPR"/>
    <property type="match status" value="3"/>
</dbReference>
<proteinExistence type="predicted"/>
<dbReference type="InterPro" id="IPR011990">
    <property type="entry name" value="TPR-like_helical_dom_sf"/>
</dbReference>
<dbReference type="AlphaFoldDB" id="A0A7J7MWX0"/>
<keyword evidence="3" id="KW-1133">Transmembrane helix</keyword>
<dbReference type="PANTHER" id="PTHR47926:SF510">
    <property type="entry name" value="PENTATRICOPEPTIDE REPEAT-CONTAINING PROTEIN"/>
    <property type="match status" value="1"/>
</dbReference>